<dbReference type="Proteomes" id="UP000193963">
    <property type="component" value="Unassembled WGS sequence"/>
</dbReference>
<evidence type="ECO:0000313" key="2">
    <source>
        <dbReference type="EMBL" id="SLN66646.1"/>
    </source>
</evidence>
<dbReference type="Pfam" id="PF03692">
    <property type="entry name" value="CxxCxxCC"/>
    <property type="match status" value="1"/>
</dbReference>
<evidence type="ECO:0000256" key="1">
    <source>
        <dbReference type="SAM" id="MobiDB-lite"/>
    </source>
</evidence>
<dbReference type="InterPro" id="IPR005358">
    <property type="entry name" value="Puta_zinc/iron-chelating_dom"/>
</dbReference>
<organism evidence="2 3">
    <name type="scientific">Pseudooceanicola marinus</name>
    <dbReference type="NCBI Taxonomy" id="396013"/>
    <lineage>
        <taxon>Bacteria</taxon>
        <taxon>Pseudomonadati</taxon>
        <taxon>Pseudomonadota</taxon>
        <taxon>Alphaproteobacteria</taxon>
        <taxon>Rhodobacterales</taxon>
        <taxon>Paracoccaceae</taxon>
        <taxon>Pseudooceanicola</taxon>
    </lineage>
</organism>
<keyword evidence="2" id="KW-0969">Cilium</keyword>
<feature type="region of interest" description="Disordered" evidence="1">
    <location>
        <begin position="1"/>
        <end position="21"/>
    </location>
</feature>
<dbReference type="RefSeq" id="WP_085889487.1">
    <property type="nucleotide sequence ID" value="NZ_FWFN01000007.1"/>
</dbReference>
<dbReference type="GO" id="GO:0008168">
    <property type="term" value="F:methyltransferase activity"/>
    <property type="evidence" value="ECO:0007669"/>
    <property type="project" value="UniProtKB-KW"/>
</dbReference>
<name>A0A1X7A041_9RHOB</name>
<protein>
    <submittedName>
        <fullName evidence="2">Flagellin N-methylase</fullName>
    </submittedName>
</protein>
<keyword evidence="3" id="KW-1185">Reference proteome</keyword>
<dbReference type="OrthoDB" id="259086at2"/>
<sequence length="261" mass="27614">MARTPARSSAAGRKTAKGRPASIADLRTKLTKARARGMPAALEDRGRRILDAWLASAETQGQPFRDIRAELASGEAARKLAAMTGEQIRANNPEQLVNAACAEGCAFCCILLEGDGGLITEAEARRMHAALAPLAGQPDGRAWNANACAALDPETRACRVYDARPTVCRSFLSVSVEACRINAEGGEEDGSGMLGNHLDYLAILALSRDVMKGTALVQTFALDQLARATVEGADLASALKAARHPTRELEETCEDIGNSPD</sequence>
<keyword evidence="2" id="KW-0282">Flagellum</keyword>
<gene>
    <name evidence="2" type="ORF">PSM7751_03472</name>
</gene>
<keyword evidence="2" id="KW-0808">Transferase</keyword>
<dbReference type="AlphaFoldDB" id="A0A1X7A041"/>
<dbReference type="EMBL" id="FWFN01000007">
    <property type="protein sequence ID" value="SLN66646.1"/>
    <property type="molecule type" value="Genomic_DNA"/>
</dbReference>
<proteinExistence type="predicted"/>
<dbReference type="GO" id="GO:0032259">
    <property type="term" value="P:methylation"/>
    <property type="evidence" value="ECO:0007669"/>
    <property type="project" value="UniProtKB-KW"/>
</dbReference>
<reference evidence="2 3" key="1">
    <citation type="submission" date="2017-03" db="EMBL/GenBank/DDBJ databases">
        <authorList>
            <person name="Afonso C.L."/>
            <person name="Miller P.J."/>
            <person name="Scott M.A."/>
            <person name="Spackman E."/>
            <person name="Goraichik I."/>
            <person name="Dimitrov K.M."/>
            <person name="Suarez D.L."/>
            <person name="Swayne D.E."/>
        </authorList>
    </citation>
    <scope>NUCLEOTIDE SEQUENCE [LARGE SCALE GENOMIC DNA]</scope>
    <source>
        <strain evidence="2 3">CECT 7751</strain>
    </source>
</reference>
<evidence type="ECO:0000313" key="3">
    <source>
        <dbReference type="Proteomes" id="UP000193963"/>
    </source>
</evidence>
<keyword evidence="2" id="KW-0489">Methyltransferase</keyword>
<keyword evidence="2" id="KW-0966">Cell projection</keyword>
<accession>A0A1X7A041</accession>